<sequence>MKLLQNALTEPSAYVTGVWINFRYWFCSLSFSGGDLHKIYVVLLFVAFLGVCFMKMAAASSLLLPHDLGIHGNFGCNIQYKGMMHKTHSQAFSFLLSSHSQRHDAWSLFLLNDGHGPVSPRCTKLNVFLCHSMLNSGEGSGIPLLRAAAAIIARSCDSLKGSPLVLQLAPAVGIIAFTAWVLGPLMRFGRIIFFHKSDSSWKRSGTNYILTSYLKPLLLWSGAVLLCRALDPVILPSVASRAVKQRLLNFTRSLSTVLAFAYCLSSLIQQTQKFLGETKDSSDARNMGFEFAGKAVYTAVWVAAVSLFMELLGFSTQKWLTAGGLGTVLLTLAGREIFTNFLSSIMIHASRPFVLNDWIQTKIGGYEVSGTVEHVGWWSPTVIRGDDREAVHIPNHKFTVTVVRNLSQKTHWRIKTHLAISHLDVNKINYIVADMRKVLAKNPQVEQQKLHRRIFLDNIDPENQALMIMISCFVKTSRFEEYLCVKEAILLDLLRVISHHRARLATPLRTYQKVYGESDVETVPFAQTRAAANRHLLLIEPSYKVSNEDKTRTPPASSVQPNEEKDVTTTTTSEQTLVQEDNKVDKISSGLNSDDRGKPNVVTATESTAVLKDLESEEADKSPASPAKLDSERHISSPSKTILEENIVLGVALEGSKRTLPIDDEEMVPPPLAPAAEAKELAVVGKDKEEGTGDVPNPLPSSDQREKGR</sequence>
<proteinExistence type="predicted"/>
<reference evidence="2" key="1">
    <citation type="journal article" date="2023" name="Nat. Plants">
        <title>Single-cell RNA sequencing provides a high-resolution roadmap for understanding the multicellular compartmentation of specialized metabolism.</title>
        <authorList>
            <person name="Sun S."/>
            <person name="Shen X."/>
            <person name="Li Y."/>
            <person name="Li Y."/>
            <person name="Wang S."/>
            <person name="Li R."/>
            <person name="Zhang H."/>
            <person name="Shen G."/>
            <person name="Guo B."/>
            <person name="Wei J."/>
            <person name="Xu J."/>
            <person name="St-Pierre B."/>
            <person name="Chen S."/>
            <person name="Sun C."/>
        </authorList>
    </citation>
    <scope>NUCLEOTIDE SEQUENCE [LARGE SCALE GENOMIC DNA]</scope>
</reference>
<organism evidence="1 2">
    <name type="scientific">Catharanthus roseus</name>
    <name type="common">Madagascar periwinkle</name>
    <name type="synonym">Vinca rosea</name>
    <dbReference type="NCBI Taxonomy" id="4058"/>
    <lineage>
        <taxon>Eukaryota</taxon>
        <taxon>Viridiplantae</taxon>
        <taxon>Streptophyta</taxon>
        <taxon>Embryophyta</taxon>
        <taxon>Tracheophyta</taxon>
        <taxon>Spermatophyta</taxon>
        <taxon>Magnoliopsida</taxon>
        <taxon>eudicotyledons</taxon>
        <taxon>Gunneridae</taxon>
        <taxon>Pentapetalae</taxon>
        <taxon>asterids</taxon>
        <taxon>lamiids</taxon>
        <taxon>Gentianales</taxon>
        <taxon>Apocynaceae</taxon>
        <taxon>Rauvolfioideae</taxon>
        <taxon>Vinceae</taxon>
        <taxon>Catharanthinae</taxon>
        <taxon>Catharanthus</taxon>
    </lineage>
</organism>
<dbReference type="EMBL" id="CM044707">
    <property type="protein sequence ID" value="KAI5655017.1"/>
    <property type="molecule type" value="Genomic_DNA"/>
</dbReference>
<dbReference type="Proteomes" id="UP001060085">
    <property type="component" value="Linkage Group LG07"/>
</dbReference>
<keyword evidence="2" id="KW-1185">Reference proteome</keyword>
<comment type="caution">
    <text evidence="1">The sequence shown here is derived from an EMBL/GenBank/DDBJ whole genome shotgun (WGS) entry which is preliminary data.</text>
</comment>
<name>A0ACC0A2A5_CATRO</name>
<accession>A0ACC0A2A5</accession>
<evidence type="ECO:0000313" key="1">
    <source>
        <dbReference type="EMBL" id="KAI5655017.1"/>
    </source>
</evidence>
<gene>
    <name evidence="1" type="ORF">M9H77_32204</name>
</gene>
<evidence type="ECO:0000313" key="2">
    <source>
        <dbReference type="Proteomes" id="UP001060085"/>
    </source>
</evidence>
<protein>
    <submittedName>
        <fullName evidence="1">Uncharacterized protein</fullName>
    </submittedName>
</protein>